<evidence type="ECO:0000313" key="2">
    <source>
        <dbReference type="Proteomes" id="UP001549307"/>
    </source>
</evidence>
<reference evidence="1 2" key="1">
    <citation type="submission" date="2024-06" db="EMBL/GenBank/DDBJ databases">
        <title>Sorghum-associated microbial communities from plants grown in Nebraska, USA.</title>
        <authorList>
            <person name="Schachtman D."/>
        </authorList>
    </citation>
    <scope>NUCLEOTIDE SEQUENCE [LARGE SCALE GENOMIC DNA]</scope>
    <source>
        <strain evidence="1 2">3552</strain>
    </source>
</reference>
<sequence length="229" mass="24283">MDLFPAGVTAVGHVSSSLSDLLGVLSDAVAPQHVRFDDGSPTAVVPPPDAPVTVRAVTLNRTGRSRADGPVLDLELRVAVECHGPGQLDTMEQLLLAVELHSQYSVVSNGEFRPEEYSGAIQQGMGFLVRVPVSLPFEEPSDPPDGAVTGTSRAARRIRGRLVDVHNKGVPDAYIHAHSSATAAVSDATGHFEVLASADELQHFAVAVDGTEREVSASTKRLPVTIRWL</sequence>
<dbReference type="GeneID" id="92752079"/>
<keyword evidence="2" id="KW-1185">Reference proteome</keyword>
<organism evidence="1 2">
    <name type="scientific">Arthrobacter bambusae</name>
    <dbReference type="NCBI Taxonomy" id="1338426"/>
    <lineage>
        <taxon>Bacteria</taxon>
        <taxon>Bacillati</taxon>
        <taxon>Actinomycetota</taxon>
        <taxon>Actinomycetes</taxon>
        <taxon>Micrococcales</taxon>
        <taxon>Micrococcaceae</taxon>
        <taxon>Arthrobacter</taxon>
    </lineage>
</organism>
<evidence type="ECO:0000313" key="1">
    <source>
        <dbReference type="EMBL" id="MET4539352.1"/>
    </source>
</evidence>
<accession>A0ABV2P459</accession>
<name>A0ABV2P459_9MICC</name>
<comment type="caution">
    <text evidence="1">The sequence shown here is derived from an EMBL/GenBank/DDBJ whole genome shotgun (WGS) entry which is preliminary data.</text>
</comment>
<evidence type="ECO:0008006" key="3">
    <source>
        <dbReference type="Google" id="ProtNLM"/>
    </source>
</evidence>
<dbReference type="Proteomes" id="UP001549307">
    <property type="component" value="Unassembled WGS sequence"/>
</dbReference>
<proteinExistence type="predicted"/>
<protein>
    <recommendedName>
        <fullName evidence="3">Carboxypeptidase regulatory-like domain-containing protein</fullName>
    </recommendedName>
</protein>
<gene>
    <name evidence="1" type="ORF">ABIE37_001124</name>
</gene>
<dbReference type="RefSeq" id="WP_245232936.1">
    <property type="nucleotide sequence ID" value="NZ_JBEPSN010000002.1"/>
</dbReference>
<dbReference type="EMBL" id="JBEPSN010000002">
    <property type="protein sequence ID" value="MET4539352.1"/>
    <property type="molecule type" value="Genomic_DNA"/>
</dbReference>
<dbReference type="InterPro" id="IPR008969">
    <property type="entry name" value="CarboxyPept-like_regulatory"/>
</dbReference>
<dbReference type="SUPFAM" id="SSF49464">
    <property type="entry name" value="Carboxypeptidase regulatory domain-like"/>
    <property type="match status" value="1"/>
</dbReference>